<accession>A0AAV5ACS4</accession>
<dbReference type="GO" id="GO:0005085">
    <property type="term" value="F:guanyl-nucleotide exchange factor activity"/>
    <property type="evidence" value="ECO:0007669"/>
    <property type="project" value="InterPro"/>
</dbReference>
<sequence>MASQSDTEPETVQYASQLADISAREDIPEQERWNQVAIAARRLADRLRNRHGEVDEHSALGRTPLPRTLTALVNEALAAATIPNEVTLTAVYELLRTSANFCMDHNANRKLLLDASYPQTVIVLLRRYSTLEMEGETPIVGSRLELQVLKTSAGVLLNMSLHYEPIRRYLISVDTPDLLIRLRSYIFPPCLWSAAQSSPKKEISDIKEEWTWRSGFASWSSLALTELLRDQQCKLLLTHSFHSSLLSFIDTPRIIKPTSLRPLVSILRRFIPPYKPTGPLVNDATMRNTLCTIEEELLADACSLLESSAIDSEDIQLFIGQTITETNVENNPGPLLKCLIDFVELAEHPLYWSLETPSELEKHIKAFEMCKAAIIKAIVEVAGCPSSMDTLWDLMRPSGWFVSTMIRWIKLNPQDEKNDLLLICATLSLANLARRESHCTTLVQAPISIVSDIIPLLDGQTDIKVRHGALGLLKHLAQTTATQAALSEAMIIEKLLEMEIWSEKLDMAEPVQLLAIGTVKHLCTNNVENATKLAIAKADPSSATGVQQILALVKRSDTVAVKSEGTRAIFQVIRSVCSQTSKVGLQSDKRELAIQAVTDETAIKALAELAGQGRHKPYFILILEGVLGMTLLSLQPGGASLVAKGLLAPLPTSPPVGNLSRSTSQSGLTSPITDPNNLFELLVEILINENYAGELIPIELRVNTCSLLGSVGRKDTTDKDGEYIRLKCHDRLKSLADGASDHRLKDAARKALDVLVTEKKITTGLKA</sequence>
<comment type="caution">
    <text evidence="1">The sequence shown here is derived from an EMBL/GenBank/DDBJ whole genome shotgun (WGS) entry which is preliminary data.</text>
</comment>
<dbReference type="InterPro" id="IPR040144">
    <property type="entry name" value="RAP1GDS1"/>
</dbReference>
<dbReference type="InterPro" id="IPR011989">
    <property type="entry name" value="ARM-like"/>
</dbReference>
<dbReference type="AlphaFoldDB" id="A0AAV5ACS4"/>
<reference evidence="1" key="1">
    <citation type="submission" date="2021-10" db="EMBL/GenBank/DDBJ databases">
        <title>De novo Genome Assembly of Clathrus columnatus (Basidiomycota, Fungi) Using Illumina and Nanopore Sequence Data.</title>
        <authorList>
            <person name="Ogiso-Tanaka E."/>
            <person name="Itagaki H."/>
            <person name="Hosoya T."/>
            <person name="Hosaka K."/>
        </authorList>
    </citation>
    <scope>NUCLEOTIDE SEQUENCE</scope>
    <source>
        <strain evidence="1">MO-923</strain>
    </source>
</reference>
<evidence type="ECO:0000313" key="2">
    <source>
        <dbReference type="Proteomes" id="UP001050691"/>
    </source>
</evidence>
<evidence type="ECO:0000313" key="1">
    <source>
        <dbReference type="EMBL" id="GJJ12165.1"/>
    </source>
</evidence>
<protein>
    <submittedName>
        <fullName evidence="1">Uncharacterized protein</fullName>
    </submittedName>
</protein>
<name>A0AAV5ACS4_9AGAM</name>
<dbReference type="SUPFAM" id="SSF48371">
    <property type="entry name" value="ARM repeat"/>
    <property type="match status" value="1"/>
</dbReference>
<dbReference type="EMBL" id="BPWL01000007">
    <property type="protein sequence ID" value="GJJ12165.1"/>
    <property type="molecule type" value="Genomic_DNA"/>
</dbReference>
<gene>
    <name evidence="1" type="ORF">Clacol_006406</name>
</gene>
<dbReference type="Proteomes" id="UP001050691">
    <property type="component" value="Unassembled WGS sequence"/>
</dbReference>
<proteinExistence type="predicted"/>
<dbReference type="Gene3D" id="1.25.10.10">
    <property type="entry name" value="Leucine-rich Repeat Variant"/>
    <property type="match status" value="1"/>
</dbReference>
<keyword evidence="2" id="KW-1185">Reference proteome</keyword>
<organism evidence="1 2">
    <name type="scientific">Clathrus columnatus</name>
    <dbReference type="NCBI Taxonomy" id="1419009"/>
    <lineage>
        <taxon>Eukaryota</taxon>
        <taxon>Fungi</taxon>
        <taxon>Dikarya</taxon>
        <taxon>Basidiomycota</taxon>
        <taxon>Agaricomycotina</taxon>
        <taxon>Agaricomycetes</taxon>
        <taxon>Phallomycetidae</taxon>
        <taxon>Phallales</taxon>
        <taxon>Clathraceae</taxon>
        <taxon>Clathrus</taxon>
    </lineage>
</organism>
<dbReference type="PANTHER" id="PTHR10957">
    <property type="entry name" value="RAP1 GTPASE-GDP DISSOCIATION STIMULATOR 1"/>
    <property type="match status" value="1"/>
</dbReference>
<dbReference type="InterPro" id="IPR016024">
    <property type="entry name" value="ARM-type_fold"/>
</dbReference>